<keyword evidence="9" id="KW-1185">Reference proteome</keyword>
<feature type="domain" description="NAA35-like TPR repeats" evidence="7">
    <location>
        <begin position="480"/>
        <end position="616"/>
    </location>
</feature>
<dbReference type="EMBL" id="UYRS01018534">
    <property type="protein sequence ID" value="VDK37293.1"/>
    <property type="molecule type" value="Genomic_DNA"/>
</dbReference>
<evidence type="ECO:0000256" key="1">
    <source>
        <dbReference type="ARBA" id="ARBA00004496"/>
    </source>
</evidence>
<evidence type="ECO:0000259" key="6">
    <source>
        <dbReference type="Pfam" id="PF04112"/>
    </source>
</evidence>
<reference evidence="10" key="1">
    <citation type="submission" date="2017-02" db="UniProtKB">
        <authorList>
            <consortium name="WormBaseParasite"/>
        </authorList>
    </citation>
    <scope>IDENTIFICATION</scope>
</reference>
<evidence type="ECO:0000259" key="7">
    <source>
        <dbReference type="Pfam" id="PF25789"/>
    </source>
</evidence>
<evidence type="ECO:0000313" key="8">
    <source>
        <dbReference type="EMBL" id="VDK37293.1"/>
    </source>
</evidence>
<sequence length="860" mass="96938">MSVGQRDITKQFFECCKLCLEPGAIAHESNFHLRYVMSAIDIMNPSMDAGMAKERRIVYLFDAIGNGDLPLGCFTDLEVLLGVIDELIVLLVNWLTGDSLVQTVYTCMYMHCIPIIEDPRLALFCETLRRIILSFRRLLLTQPSFEDEDFCPATNGVPLMVNTKSFFPDNNPVNSYYETSNENLIGLLQEERKKLSEYESEPPKIVDALSTRLKLAISMLEFGLKFDPFMSALGEDDLEEAFNNAELSGFGESVTFGEGSSQRRVTIDARMFADACEGIEKSAIEIVEISKLLIESANCGKDAGPGKDNPRSEKFSIPGFEPYLTLANLTATVQRFPRSLSRASVFSFLGCAFSRIVKVLQELRGITDRNSINAVLLHELCSLTHAIGHNLCHSLFNKAEAADSLKIEDACSKSCVLSRGVLGILMAIIVKCPLNANERFSKALNLSAPCMHFLVSWMSVECDWTRDYMLDSIEHLAPYASFFEHVFMQIYSICRCYTLNRSRQRSNMERIFGILNELIDDAVSVETTFALELVEARIAPRNSPIPIHLTSYICFFYYHLVWDYLVTGFQLNLYSSYEWVYVYALIITLQRNLSAFLDHIMKELTVENSGQSNTSAAFAAAKKRRRRRGGRGDGGSTAGGSKETEVKTPPSPPISSLVQMPSVAQSNIHRFMSVATLYAMRALQRDAGINLKAMSRPARRNPLGSSLESHRKFYSSLKSQFIHRMKPIISSRFSPLVDSEGPEGFFKTAHNYVTSKTFVETETKDLYKMAAKVYEIARQWITAAKALNPSISYIGPVDPLDRLDHLANNNKVFCDILVSRSEKRPKRSESEDCFRMNCFHPVHLNFDYLPSRVYPLLRFA</sequence>
<dbReference type="STRING" id="60517.A0A0R3W8Q3"/>
<dbReference type="GO" id="GO:0031417">
    <property type="term" value="C:NatC complex"/>
    <property type="evidence" value="ECO:0007669"/>
    <property type="project" value="InterPro"/>
</dbReference>
<protein>
    <recommendedName>
        <fullName evidence="4">Protein MAK10 homolog</fullName>
    </recommendedName>
</protein>
<evidence type="ECO:0000256" key="4">
    <source>
        <dbReference type="ARBA" id="ARBA00030494"/>
    </source>
</evidence>
<dbReference type="OrthoDB" id="269405at2759"/>
<dbReference type="Pfam" id="PF04112">
    <property type="entry name" value="Mak10"/>
    <property type="match status" value="1"/>
</dbReference>
<comment type="similarity">
    <text evidence="2">Belongs to the MAK10 family.</text>
</comment>
<evidence type="ECO:0000256" key="5">
    <source>
        <dbReference type="SAM" id="MobiDB-lite"/>
    </source>
</evidence>
<dbReference type="InterPro" id="IPR057983">
    <property type="entry name" value="NAA35-like_N"/>
</dbReference>
<comment type="subcellular location">
    <subcellularLocation>
        <location evidence="1">Cytoplasm</location>
    </subcellularLocation>
</comment>
<proteinExistence type="inferred from homology"/>
<dbReference type="InterPro" id="IPR057982">
    <property type="entry name" value="TPR_NAA35"/>
</dbReference>
<dbReference type="PANTHER" id="PTHR21373:SF0">
    <property type="entry name" value="N-ALPHA-ACETYLTRANSFERASE 35, NATC AUXILIARY SUBUNIT"/>
    <property type="match status" value="1"/>
</dbReference>
<evidence type="ECO:0000313" key="10">
    <source>
        <dbReference type="WBParaSite" id="TASK_0000676001-mRNA-1"/>
    </source>
</evidence>
<evidence type="ECO:0000256" key="3">
    <source>
        <dbReference type="ARBA" id="ARBA00022490"/>
    </source>
</evidence>
<feature type="domain" description="NAA35-like N-terminal" evidence="6">
    <location>
        <begin position="23"/>
        <end position="114"/>
    </location>
</feature>
<gene>
    <name evidence="8" type="ORF">TASK_LOCUS6761</name>
</gene>
<organism evidence="10">
    <name type="scientific">Taenia asiatica</name>
    <name type="common">Asian tapeworm</name>
    <dbReference type="NCBI Taxonomy" id="60517"/>
    <lineage>
        <taxon>Eukaryota</taxon>
        <taxon>Metazoa</taxon>
        <taxon>Spiralia</taxon>
        <taxon>Lophotrochozoa</taxon>
        <taxon>Platyhelminthes</taxon>
        <taxon>Cestoda</taxon>
        <taxon>Eucestoda</taxon>
        <taxon>Cyclophyllidea</taxon>
        <taxon>Taeniidae</taxon>
        <taxon>Taenia</taxon>
    </lineage>
</organism>
<dbReference type="InterPro" id="IPR007244">
    <property type="entry name" value="Naa35_N"/>
</dbReference>
<dbReference type="Proteomes" id="UP000282613">
    <property type="component" value="Unassembled WGS sequence"/>
</dbReference>
<dbReference type="AlphaFoldDB" id="A0A0R3W8Q3"/>
<evidence type="ECO:0000256" key="2">
    <source>
        <dbReference type="ARBA" id="ARBA00006289"/>
    </source>
</evidence>
<dbReference type="Pfam" id="PF25789">
    <property type="entry name" value="TPR_NAA35"/>
    <property type="match status" value="1"/>
</dbReference>
<accession>A0A0R3W8Q3</accession>
<evidence type="ECO:0000313" key="9">
    <source>
        <dbReference type="Proteomes" id="UP000282613"/>
    </source>
</evidence>
<feature type="region of interest" description="Disordered" evidence="5">
    <location>
        <begin position="615"/>
        <end position="657"/>
    </location>
</feature>
<reference evidence="8 9" key="2">
    <citation type="submission" date="2018-11" db="EMBL/GenBank/DDBJ databases">
        <authorList>
            <consortium name="Pathogen Informatics"/>
        </authorList>
    </citation>
    <scope>NUCLEOTIDE SEQUENCE [LARGE SCALE GENOMIC DNA]</scope>
</reference>
<dbReference type="PANTHER" id="PTHR21373">
    <property type="entry name" value="GLUCOSE REPRESSIBLE PROTEIN MAK10"/>
    <property type="match status" value="1"/>
</dbReference>
<name>A0A0R3W8Q3_TAEAS</name>
<keyword evidence="3" id="KW-0963">Cytoplasm</keyword>
<dbReference type="WBParaSite" id="TASK_0000676001-mRNA-1">
    <property type="protein sequence ID" value="TASK_0000676001-mRNA-1"/>
    <property type="gene ID" value="TASK_0000676001"/>
</dbReference>